<evidence type="ECO:0000313" key="2">
    <source>
        <dbReference type="Proteomes" id="UP001215280"/>
    </source>
</evidence>
<comment type="caution">
    <text evidence="1">The sequence shown here is derived from an EMBL/GenBank/DDBJ whole genome shotgun (WGS) entry which is preliminary data.</text>
</comment>
<gene>
    <name evidence="1" type="ORF">DFH07DRAFT_707877</name>
</gene>
<evidence type="ECO:0000313" key="1">
    <source>
        <dbReference type="EMBL" id="KAJ7728597.1"/>
    </source>
</evidence>
<feature type="non-terminal residue" evidence="1">
    <location>
        <position position="1"/>
    </location>
</feature>
<dbReference type="EMBL" id="JARJLG010000204">
    <property type="protein sequence ID" value="KAJ7728597.1"/>
    <property type="molecule type" value="Genomic_DNA"/>
</dbReference>
<protein>
    <recommendedName>
        <fullName evidence="3">F-box domain-containing protein</fullName>
    </recommendedName>
</protein>
<reference evidence="1" key="1">
    <citation type="submission" date="2023-03" db="EMBL/GenBank/DDBJ databases">
        <title>Massive genome expansion in bonnet fungi (Mycena s.s.) driven by repeated elements and novel gene families across ecological guilds.</title>
        <authorList>
            <consortium name="Lawrence Berkeley National Laboratory"/>
            <person name="Harder C.B."/>
            <person name="Miyauchi S."/>
            <person name="Viragh M."/>
            <person name="Kuo A."/>
            <person name="Thoen E."/>
            <person name="Andreopoulos B."/>
            <person name="Lu D."/>
            <person name="Skrede I."/>
            <person name="Drula E."/>
            <person name="Henrissat B."/>
            <person name="Morin E."/>
            <person name="Kohler A."/>
            <person name="Barry K."/>
            <person name="LaButti K."/>
            <person name="Morin E."/>
            <person name="Salamov A."/>
            <person name="Lipzen A."/>
            <person name="Mereny Z."/>
            <person name="Hegedus B."/>
            <person name="Baldrian P."/>
            <person name="Stursova M."/>
            <person name="Weitz H."/>
            <person name="Taylor A."/>
            <person name="Grigoriev I.V."/>
            <person name="Nagy L.G."/>
            <person name="Martin F."/>
            <person name="Kauserud H."/>
        </authorList>
    </citation>
    <scope>NUCLEOTIDE SEQUENCE</scope>
    <source>
        <strain evidence="1">CBHHK188m</strain>
    </source>
</reference>
<name>A0AAD7HUD6_9AGAR</name>
<dbReference type="AlphaFoldDB" id="A0AAD7HUD6"/>
<dbReference type="Proteomes" id="UP001215280">
    <property type="component" value="Unassembled WGS sequence"/>
</dbReference>
<accession>A0AAD7HUD6</accession>
<keyword evidence="2" id="KW-1185">Reference proteome</keyword>
<evidence type="ECO:0008006" key="3">
    <source>
        <dbReference type="Google" id="ProtNLM"/>
    </source>
</evidence>
<sequence length="80" mass="9061">AVIANQKEILRDLEKQKCAIQSELNAILDPVSRLPLEISSDIFTRCLPAKPRAYPRLAPMLFLSICHSWTNIARSTPSLW</sequence>
<feature type="non-terminal residue" evidence="1">
    <location>
        <position position="80"/>
    </location>
</feature>
<proteinExistence type="predicted"/>
<organism evidence="1 2">
    <name type="scientific">Mycena maculata</name>
    <dbReference type="NCBI Taxonomy" id="230809"/>
    <lineage>
        <taxon>Eukaryota</taxon>
        <taxon>Fungi</taxon>
        <taxon>Dikarya</taxon>
        <taxon>Basidiomycota</taxon>
        <taxon>Agaricomycotina</taxon>
        <taxon>Agaricomycetes</taxon>
        <taxon>Agaricomycetidae</taxon>
        <taxon>Agaricales</taxon>
        <taxon>Marasmiineae</taxon>
        <taxon>Mycenaceae</taxon>
        <taxon>Mycena</taxon>
    </lineage>
</organism>